<comment type="caution">
    <text evidence="1">The sequence shown here is derived from an EMBL/GenBank/DDBJ whole genome shotgun (WGS) entry which is preliminary data.</text>
</comment>
<proteinExistence type="predicted"/>
<dbReference type="Proteomes" id="UP000494256">
    <property type="component" value="Unassembled WGS sequence"/>
</dbReference>
<accession>A0A8S0YY87</accession>
<dbReference type="AlphaFoldDB" id="A0A8S0YY87"/>
<reference evidence="1 2" key="1">
    <citation type="submission" date="2020-04" db="EMBL/GenBank/DDBJ databases">
        <authorList>
            <person name="Wallbank WR R."/>
            <person name="Pardo Diaz C."/>
            <person name="Kozak K."/>
            <person name="Martin S."/>
            <person name="Jiggins C."/>
            <person name="Moest M."/>
            <person name="Warren A I."/>
            <person name="Byers J.R.P. K."/>
            <person name="Montejo-Kovacevich G."/>
            <person name="Yen C E."/>
        </authorList>
    </citation>
    <scope>NUCLEOTIDE SEQUENCE [LARGE SCALE GENOMIC DNA]</scope>
</reference>
<evidence type="ECO:0000313" key="1">
    <source>
        <dbReference type="EMBL" id="CAB3224135.1"/>
    </source>
</evidence>
<gene>
    <name evidence="1" type="ORF">APLA_LOCUS1730</name>
</gene>
<sequence>MDYSTSLCGVTYSLLVFMTFNSFCFCGSRRGGACPAGAGGGTCRGRGDDAARSAQHVLLTWHAAAPPSLRWQLSQHSPVMCPYMRLTKIYLPSEIQEEFRNNFSDIALQNLALLQMNLVTKSDFK</sequence>
<name>A0A8S0YY87_ARCPL</name>
<protein>
    <submittedName>
        <fullName evidence="1">Uncharacterized protein</fullName>
    </submittedName>
</protein>
<organism evidence="1 2">
    <name type="scientific">Arctia plantaginis</name>
    <name type="common">Wood tiger moth</name>
    <name type="synonym">Phalaena plantaginis</name>
    <dbReference type="NCBI Taxonomy" id="874455"/>
    <lineage>
        <taxon>Eukaryota</taxon>
        <taxon>Metazoa</taxon>
        <taxon>Ecdysozoa</taxon>
        <taxon>Arthropoda</taxon>
        <taxon>Hexapoda</taxon>
        <taxon>Insecta</taxon>
        <taxon>Pterygota</taxon>
        <taxon>Neoptera</taxon>
        <taxon>Endopterygota</taxon>
        <taxon>Lepidoptera</taxon>
        <taxon>Glossata</taxon>
        <taxon>Ditrysia</taxon>
        <taxon>Noctuoidea</taxon>
        <taxon>Erebidae</taxon>
        <taxon>Arctiinae</taxon>
        <taxon>Arctia</taxon>
    </lineage>
</organism>
<dbReference type="EMBL" id="CADEBD010000171">
    <property type="protein sequence ID" value="CAB3224135.1"/>
    <property type="molecule type" value="Genomic_DNA"/>
</dbReference>
<dbReference type="OrthoDB" id="2127950at2759"/>
<evidence type="ECO:0000313" key="2">
    <source>
        <dbReference type="Proteomes" id="UP000494256"/>
    </source>
</evidence>